<evidence type="ECO:0000259" key="8">
    <source>
        <dbReference type="PROSITE" id="PS50048"/>
    </source>
</evidence>
<dbReference type="Pfam" id="PF04082">
    <property type="entry name" value="Fungal_trans"/>
    <property type="match status" value="1"/>
</dbReference>
<evidence type="ECO:0000256" key="2">
    <source>
        <dbReference type="ARBA" id="ARBA00022833"/>
    </source>
</evidence>
<keyword evidence="11" id="KW-1185">Reference proteome</keyword>
<dbReference type="PANTHER" id="PTHR47660">
    <property type="entry name" value="TRANSCRIPTION FACTOR WITH C2H2 AND ZN(2)-CYS(6) DNA BINDING DOMAIN (EUROFUNG)-RELATED-RELATED"/>
    <property type="match status" value="1"/>
</dbReference>
<dbReference type="Gene3D" id="4.10.240.10">
    <property type="entry name" value="Zn(2)-C6 fungal-type DNA-binding domain"/>
    <property type="match status" value="1"/>
</dbReference>
<keyword evidence="5" id="KW-0539">Nucleus</keyword>
<reference evidence="10" key="1">
    <citation type="submission" date="2022-07" db="EMBL/GenBank/DDBJ databases">
        <title>Fungi with potential for degradation of polypropylene.</title>
        <authorList>
            <person name="Gostincar C."/>
        </authorList>
    </citation>
    <scope>NUCLEOTIDE SEQUENCE</scope>
    <source>
        <strain evidence="10">EXF-13308</strain>
    </source>
</reference>
<dbReference type="Proteomes" id="UP001174694">
    <property type="component" value="Unassembled WGS sequence"/>
</dbReference>
<organism evidence="10 11">
    <name type="scientific">Pleurostoma richardsiae</name>
    <dbReference type="NCBI Taxonomy" id="41990"/>
    <lineage>
        <taxon>Eukaryota</taxon>
        <taxon>Fungi</taxon>
        <taxon>Dikarya</taxon>
        <taxon>Ascomycota</taxon>
        <taxon>Pezizomycotina</taxon>
        <taxon>Sordariomycetes</taxon>
        <taxon>Sordariomycetidae</taxon>
        <taxon>Calosphaeriales</taxon>
        <taxon>Pleurostomataceae</taxon>
        <taxon>Pleurostoma</taxon>
    </lineage>
</organism>
<evidence type="ECO:0000256" key="4">
    <source>
        <dbReference type="ARBA" id="ARBA00023163"/>
    </source>
</evidence>
<feature type="region of interest" description="Disordered" evidence="7">
    <location>
        <begin position="1"/>
        <end position="80"/>
    </location>
</feature>
<evidence type="ECO:0000313" key="10">
    <source>
        <dbReference type="EMBL" id="KAJ9157752.1"/>
    </source>
</evidence>
<dbReference type="PROSITE" id="PS50157">
    <property type="entry name" value="ZINC_FINGER_C2H2_2"/>
    <property type="match status" value="2"/>
</dbReference>
<feature type="compositionally biased region" description="Polar residues" evidence="7">
    <location>
        <begin position="219"/>
        <end position="229"/>
    </location>
</feature>
<dbReference type="GO" id="GO:0008270">
    <property type="term" value="F:zinc ion binding"/>
    <property type="evidence" value="ECO:0007669"/>
    <property type="project" value="UniProtKB-KW"/>
</dbReference>
<dbReference type="GO" id="GO:0000981">
    <property type="term" value="F:DNA-binding transcription factor activity, RNA polymerase II-specific"/>
    <property type="evidence" value="ECO:0007669"/>
    <property type="project" value="InterPro"/>
</dbReference>
<dbReference type="GO" id="GO:0003677">
    <property type="term" value="F:DNA binding"/>
    <property type="evidence" value="ECO:0007669"/>
    <property type="project" value="InterPro"/>
</dbReference>
<dbReference type="AlphaFoldDB" id="A0AA38SFU6"/>
<sequence length="988" mass="108958">MAGPSLSHLLQNVDDSTPTPALSAPPPLTTPAITSITNPPLVAPLSSATSPAGSITANLGPPHTPVSASPTTPGGARGHASNTSLYQCADCLRRYSRPEHLQRHIATHTLGKRFLCDVCGKAFGRADLLKRHRANHDNDDNGTKKRRINASPSAGRVAHACVACAKARVKCEEVKPCARCRSRNINCEYSSSEAGSAAAMHLLHLSATAHSASLPTHPAATTSSQTAHTPSPRPYRPQSDPPSHRLRPVTAPESNPLQVQTTDNNPPLGVSHPLSEEAQLPTPETIMDQSNPDSYAPSYQANNPVDMSRLPFSDFLRDVLYDQQLQAPKVEEAQGLAVLDFCDDSNLDLNDMDFGLLDQWNVGGVLQDPSTQLPPQQYAPHSEDPADISQMRRTLVKIWTDSPWRWMPSKTDNAYSEQASLPVPSGDAHSVQFQETRRRLDRVVNGKVDQAGRDKILAIVLGTLKTNTIINRVASSFPSAELIDTLVHFFLASHLCQVSTWIHYGSFKLNTQRPELLAVAAAAGAVLTPVQTLRKFGFALAEAVRLDIPERFEEHHASIQNLGLVQALILGQDIALWSGNRKKMEIAECHLQIPTTMMRYRGIFQRTSYPPIAVDPADEGDVLNEKWKKWCQRESWKRLAFHLFLRHAQTSMTTLVNTSISYAELSLPLPEAKELWFARSPQEWKVQYLQRSAGQAKRPPSLVDLFRDINLLFANHERLDVQFAISIYLHGFWALIWEWRQLNAVHRLGPFSPPGMGGSTNMLISARHQELCKQLHNFQLAMSGWNEVLSTQESLVLNLLQMNLHVSLDDLQLFSGKEGEEQARRIYPTLQRWTDSAESRQALWHAGQILRCAKGYPSGHLKDFYAIAVHHAALALWTHGVVAKATRRVPSAAGYETMVFLDEPESTQVENFIRLGQGRAAVRGPAAKGGETGGGAAAYLEDPRACMEVAQDILRANFQMDGQLPPIVENLCHLIKQLGNAAWAVGLG</sequence>
<dbReference type="SUPFAM" id="SSF57667">
    <property type="entry name" value="beta-beta-alpha zinc fingers"/>
    <property type="match status" value="1"/>
</dbReference>
<dbReference type="SMART" id="SM00066">
    <property type="entry name" value="GAL4"/>
    <property type="match status" value="1"/>
</dbReference>
<evidence type="ECO:0000313" key="11">
    <source>
        <dbReference type="Proteomes" id="UP001174694"/>
    </source>
</evidence>
<evidence type="ECO:0000256" key="6">
    <source>
        <dbReference type="PROSITE-ProRule" id="PRU00042"/>
    </source>
</evidence>
<protein>
    <submittedName>
        <fullName evidence="10">C6 transcription factor</fullName>
    </submittedName>
</protein>
<dbReference type="InterPro" id="IPR013087">
    <property type="entry name" value="Znf_C2H2_type"/>
</dbReference>
<proteinExistence type="predicted"/>
<dbReference type="PROSITE" id="PS00463">
    <property type="entry name" value="ZN2_CY6_FUNGAL_1"/>
    <property type="match status" value="1"/>
</dbReference>
<dbReference type="InterPro" id="IPR036864">
    <property type="entry name" value="Zn2-C6_fun-type_DNA-bd_sf"/>
</dbReference>
<keyword evidence="6" id="KW-0863">Zinc-finger</keyword>
<dbReference type="CDD" id="cd00067">
    <property type="entry name" value="GAL4"/>
    <property type="match status" value="1"/>
</dbReference>
<keyword evidence="3" id="KW-0805">Transcription regulation</keyword>
<dbReference type="EMBL" id="JANBVO010000001">
    <property type="protein sequence ID" value="KAJ9157752.1"/>
    <property type="molecule type" value="Genomic_DNA"/>
</dbReference>
<gene>
    <name evidence="10" type="ORF">NKR23_g545</name>
</gene>
<evidence type="ECO:0000256" key="5">
    <source>
        <dbReference type="ARBA" id="ARBA00023242"/>
    </source>
</evidence>
<dbReference type="SUPFAM" id="SSF57701">
    <property type="entry name" value="Zn2/Cys6 DNA-binding domain"/>
    <property type="match status" value="1"/>
</dbReference>
<accession>A0AA38SFU6</accession>
<dbReference type="PROSITE" id="PS00028">
    <property type="entry name" value="ZINC_FINGER_C2H2_1"/>
    <property type="match status" value="2"/>
</dbReference>
<feature type="domain" description="C2H2-type" evidence="9">
    <location>
        <begin position="86"/>
        <end position="113"/>
    </location>
</feature>
<comment type="caution">
    <text evidence="10">The sequence shown here is derived from an EMBL/GenBank/DDBJ whole genome shotgun (WGS) entry which is preliminary data.</text>
</comment>
<keyword evidence="4" id="KW-0804">Transcription</keyword>
<dbReference type="SMART" id="SM00355">
    <property type="entry name" value="ZnF_C2H2"/>
    <property type="match status" value="2"/>
</dbReference>
<evidence type="ECO:0000259" key="9">
    <source>
        <dbReference type="PROSITE" id="PS50157"/>
    </source>
</evidence>
<keyword evidence="2" id="KW-0862">Zinc</keyword>
<keyword evidence="1" id="KW-0479">Metal-binding</keyword>
<dbReference type="Pfam" id="PF00096">
    <property type="entry name" value="zf-C2H2"/>
    <property type="match status" value="2"/>
</dbReference>
<evidence type="ECO:0000256" key="1">
    <source>
        <dbReference type="ARBA" id="ARBA00022723"/>
    </source>
</evidence>
<dbReference type="PANTHER" id="PTHR47660:SF2">
    <property type="entry name" value="TRANSCRIPTION FACTOR WITH C2H2 AND ZN(2)-CYS(6) DNA BINDING DOMAIN (EUROFUNG)"/>
    <property type="match status" value="1"/>
</dbReference>
<dbReference type="InterPro" id="IPR001138">
    <property type="entry name" value="Zn2Cys6_DnaBD"/>
</dbReference>
<feature type="domain" description="C2H2-type" evidence="9">
    <location>
        <begin position="114"/>
        <end position="141"/>
    </location>
</feature>
<dbReference type="Pfam" id="PF00172">
    <property type="entry name" value="Zn_clus"/>
    <property type="match status" value="1"/>
</dbReference>
<feature type="compositionally biased region" description="Polar residues" evidence="7">
    <location>
        <begin position="46"/>
        <end position="57"/>
    </location>
</feature>
<dbReference type="InterPro" id="IPR036236">
    <property type="entry name" value="Znf_C2H2_sf"/>
</dbReference>
<dbReference type="GO" id="GO:0006351">
    <property type="term" value="P:DNA-templated transcription"/>
    <property type="evidence" value="ECO:0007669"/>
    <property type="project" value="InterPro"/>
</dbReference>
<evidence type="ECO:0000256" key="7">
    <source>
        <dbReference type="SAM" id="MobiDB-lite"/>
    </source>
</evidence>
<feature type="compositionally biased region" description="Polar residues" evidence="7">
    <location>
        <begin position="252"/>
        <end position="265"/>
    </location>
</feature>
<evidence type="ECO:0000256" key="3">
    <source>
        <dbReference type="ARBA" id="ARBA00023015"/>
    </source>
</evidence>
<dbReference type="PROSITE" id="PS50048">
    <property type="entry name" value="ZN2_CY6_FUNGAL_2"/>
    <property type="match status" value="1"/>
</dbReference>
<dbReference type="Gene3D" id="3.30.160.60">
    <property type="entry name" value="Classic Zinc Finger"/>
    <property type="match status" value="2"/>
</dbReference>
<feature type="region of interest" description="Disordered" evidence="7">
    <location>
        <begin position="211"/>
        <end position="275"/>
    </location>
</feature>
<name>A0AA38SFU6_9PEZI</name>
<feature type="domain" description="Zn(2)-C6 fungal-type" evidence="8">
    <location>
        <begin position="160"/>
        <end position="189"/>
    </location>
</feature>
<dbReference type="InterPro" id="IPR007219">
    <property type="entry name" value="XnlR_reg_dom"/>
</dbReference>